<organism evidence="2 3">
    <name type="scientific">Catellatospora methionotrophica</name>
    <dbReference type="NCBI Taxonomy" id="121620"/>
    <lineage>
        <taxon>Bacteria</taxon>
        <taxon>Bacillati</taxon>
        <taxon>Actinomycetota</taxon>
        <taxon>Actinomycetes</taxon>
        <taxon>Micromonosporales</taxon>
        <taxon>Micromonosporaceae</taxon>
        <taxon>Catellatospora</taxon>
    </lineage>
</organism>
<protein>
    <submittedName>
        <fullName evidence="2">Uncharacterized protein</fullName>
    </submittedName>
</protein>
<dbReference type="AlphaFoldDB" id="A0A8J3LKM7"/>
<dbReference type="Proteomes" id="UP000660339">
    <property type="component" value="Unassembled WGS sequence"/>
</dbReference>
<evidence type="ECO:0000256" key="1">
    <source>
        <dbReference type="SAM" id="Phobius"/>
    </source>
</evidence>
<proteinExistence type="predicted"/>
<keyword evidence="1" id="KW-0812">Transmembrane</keyword>
<accession>A0A8J3LKM7</accession>
<feature type="transmembrane region" description="Helical" evidence="1">
    <location>
        <begin position="111"/>
        <end position="128"/>
    </location>
</feature>
<dbReference type="RefSeq" id="WP_166377789.1">
    <property type="nucleotide sequence ID" value="NZ_BAAATT010000007.1"/>
</dbReference>
<keyword evidence="3" id="KW-1185">Reference proteome</keyword>
<reference evidence="2" key="1">
    <citation type="submission" date="2021-01" db="EMBL/GenBank/DDBJ databases">
        <title>Whole genome shotgun sequence of Catellatospora methionotrophica NBRC 14553.</title>
        <authorList>
            <person name="Komaki H."/>
            <person name="Tamura T."/>
        </authorList>
    </citation>
    <scope>NUCLEOTIDE SEQUENCE</scope>
    <source>
        <strain evidence="2">NBRC 14553</strain>
    </source>
</reference>
<gene>
    <name evidence="2" type="ORF">Cme02nite_28070</name>
</gene>
<dbReference type="EMBL" id="BONJ01000013">
    <property type="protein sequence ID" value="GIG14475.1"/>
    <property type="molecule type" value="Genomic_DNA"/>
</dbReference>
<name>A0A8J3LKM7_9ACTN</name>
<evidence type="ECO:0000313" key="3">
    <source>
        <dbReference type="Proteomes" id="UP000660339"/>
    </source>
</evidence>
<feature type="transmembrane region" description="Helical" evidence="1">
    <location>
        <begin position="140"/>
        <end position="161"/>
    </location>
</feature>
<feature type="transmembrane region" description="Helical" evidence="1">
    <location>
        <begin position="65"/>
        <end position="91"/>
    </location>
</feature>
<keyword evidence="1" id="KW-1133">Transmembrane helix</keyword>
<comment type="caution">
    <text evidence="2">The sequence shown here is derived from an EMBL/GenBank/DDBJ whole genome shotgun (WGS) entry which is preliminary data.</text>
</comment>
<keyword evidence="1" id="KW-0472">Membrane</keyword>
<evidence type="ECO:0000313" key="2">
    <source>
        <dbReference type="EMBL" id="GIG14475.1"/>
    </source>
</evidence>
<feature type="transmembrane region" description="Helical" evidence="1">
    <location>
        <begin position="207"/>
        <end position="231"/>
    </location>
</feature>
<sequence length="301" mass="31796">MRAPLIRAVLAVYPAAIRERYGDEIAAMLHDSPHPGRDLADTAWCALRDRLSQRRAAMTPARARAAVLTLLWLMLTPVGLSVAWILCLLPLSMLGGPVMELVAPAIDHHQVMPTLLSLQVLPVSWLAHRLGRATGRSGRVAFSWLAVPLAIGVTIAALAALPDPWPGDLYGGHPAGSGAAVLCWAAGTAVLARAVRRRQRQGRRRAARVLALAGGFAVLDLAIAVFVLLAVGPARAPLGYAPLWFPSALTGVDLGLVDGDRWMLADTAKILPGILTVCTVYTLALVSAVVPDRSRASAPSA</sequence>
<feature type="transmembrane region" description="Helical" evidence="1">
    <location>
        <begin position="270"/>
        <end position="290"/>
    </location>
</feature>
<feature type="transmembrane region" description="Helical" evidence="1">
    <location>
        <begin position="173"/>
        <end position="195"/>
    </location>
</feature>